<accession>A0A9P8CG87</accession>
<dbReference type="InterPro" id="IPR029058">
    <property type="entry name" value="AB_hydrolase_fold"/>
</dbReference>
<comment type="caution">
    <text evidence="2">The sequence shown here is derived from an EMBL/GenBank/DDBJ whole genome shotgun (WGS) entry which is preliminary data.</text>
</comment>
<dbReference type="PANTHER" id="PTHR43798:SF33">
    <property type="entry name" value="HYDROLASE, PUTATIVE (AFU_ORTHOLOGUE AFUA_2G14860)-RELATED"/>
    <property type="match status" value="1"/>
</dbReference>
<dbReference type="InterPro" id="IPR050266">
    <property type="entry name" value="AB_hydrolase_sf"/>
</dbReference>
<dbReference type="AlphaFoldDB" id="A0A9P8CG87"/>
<reference evidence="2" key="1">
    <citation type="journal article" date="2021" name="IMA Fungus">
        <title>Genomic characterization of three marine fungi, including Emericellopsis atlantica sp. nov. with signatures of a generalist lifestyle and marine biomass degradation.</title>
        <authorList>
            <person name="Hagestad O.C."/>
            <person name="Hou L."/>
            <person name="Andersen J.H."/>
            <person name="Hansen E.H."/>
            <person name="Altermark B."/>
            <person name="Li C."/>
            <person name="Kuhnert E."/>
            <person name="Cox R.J."/>
            <person name="Crous P.W."/>
            <person name="Spatafora J.W."/>
            <person name="Lail K."/>
            <person name="Amirebrahimi M."/>
            <person name="Lipzen A."/>
            <person name="Pangilinan J."/>
            <person name="Andreopoulos W."/>
            <person name="Hayes R.D."/>
            <person name="Ng V."/>
            <person name="Grigoriev I.V."/>
            <person name="Jackson S.A."/>
            <person name="Sutton T.D.S."/>
            <person name="Dobson A.D.W."/>
            <person name="Rama T."/>
        </authorList>
    </citation>
    <scope>NUCLEOTIDE SEQUENCE</scope>
    <source>
        <strain evidence="2">TRa3180A</strain>
    </source>
</reference>
<evidence type="ECO:0000313" key="2">
    <source>
        <dbReference type="EMBL" id="KAG9245983.1"/>
    </source>
</evidence>
<dbReference type="SUPFAM" id="SSF53474">
    <property type="entry name" value="alpha/beta-Hydrolases"/>
    <property type="match status" value="1"/>
</dbReference>
<sequence>MAATTTVKVPHLGGIDVGYKLSGDKYDSLKPTCVLMNSMCTTVSLYDSQFSNSELTAAMNLLAIEPLGHGSTSCSVENFTYWDSAIMALQVMDALKIEKAFMLGTSQGGWIVTRVAVLAPERILGLVLLGTSLDYESEDSRSKGCWNPGPILQPFVDGWTSTSETPDFLVDDVWCGLVGSVGFGAEVQQETMEFWKTTLKDIYRGDEGRMKVRMAVINLVSRDGLLMRLGSIKAPVYWLQGSEDSVYGTQVPLEQIKLFANSKETKFTVVPGGAHYLNASSPTKVDAALLELVAKYK</sequence>
<feature type="domain" description="AB hydrolase-1" evidence="1">
    <location>
        <begin position="62"/>
        <end position="133"/>
    </location>
</feature>
<dbReference type="Gene3D" id="3.40.50.1820">
    <property type="entry name" value="alpha/beta hydrolase"/>
    <property type="match status" value="1"/>
</dbReference>
<keyword evidence="3" id="KW-1185">Reference proteome</keyword>
<dbReference type="GO" id="GO:0047372">
    <property type="term" value="F:monoacylglycerol lipase activity"/>
    <property type="evidence" value="ECO:0007669"/>
    <property type="project" value="TreeGrafter"/>
</dbReference>
<protein>
    <submittedName>
        <fullName evidence="2">Alpha/beta hydrolase</fullName>
    </submittedName>
</protein>
<gene>
    <name evidence="2" type="ORF">BJ878DRAFT_417966</name>
</gene>
<dbReference type="OrthoDB" id="19657at2759"/>
<proteinExistence type="predicted"/>
<keyword evidence="2" id="KW-0378">Hydrolase</keyword>
<name>A0A9P8CG87_9HELO</name>
<evidence type="ECO:0000313" key="3">
    <source>
        <dbReference type="Proteomes" id="UP000887226"/>
    </source>
</evidence>
<dbReference type="Proteomes" id="UP000887226">
    <property type="component" value="Unassembled WGS sequence"/>
</dbReference>
<dbReference type="EMBL" id="MU253822">
    <property type="protein sequence ID" value="KAG9245983.1"/>
    <property type="molecule type" value="Genomic_DNA"/>
</dbReference>
<dbReference type="PANTHER" id="PTHR43798">
    <property type="entry name" value="MONOACYLGLYCEROL LIPASE"/>
    <property type="match status" value="1"/>
</dbReference>
<dbReference type="Pfam" id="PF00561">
    <property type="entry name" value="Abhydrolase_1"/>
    <property type="match status" value="1"/>
</dbReference>
<dbReference type="InterPro" id="IPR000073">
    <property type="entry name" value="AB_hydrolase_1"/>
</dbReference>
<dbReference type="GO" id="GO:0016020">
    <property type="term" value="C:membrane"/>
    <property type="evidence" value="ECO:0007669"/>
    <property type="project" value="TreeGrafter"/>
</dbReference>
<evidence type="ECO:0000259" key="1">
    <source>
        <dbReference type="Pfam" id="PF00561"/>
    </source>
</evidence>
<organism evidence="2 3">
    <name type="scientific">Calycina marina</name>
    <dbReference type="NCBI Taxonomy" id="1763456"/>
    <lineage>
        <taxon>Eukaryota</taxon>
        <taxon>Fungi</taxon>
        <taxon>Dikarya</taxon>
        <taxon>Ascomycota</taxon>
        <taxon>Pezizomycotina</taxon>
        <taxon>Leotiomycetes</taxon>
        <taxon>Helotiales</taxon>
        <taxon>Pezizellaceae</taxon>
        <taxon>Calycina</taxon>
    </lineage>
</organism>
<dbReference type="GO" id="GO:0046464">
    <property type="term" value="P:acylglycerol catabolic process"/>
    <property type="evidence" value="ECO:0007669"/>
    <property type="project" value="TreeGrafter"/>
</dbReference>
<dbReference type="InterPro" id="IPR000639">
    <property type="entry name" value="Epox_hydrolase-like"/>
</dbReference>
<dbReference type="PRINTS" id="PR00412">
    <property type="entry name" value="EPOXHYDRLASE"/>
</dbReference>